<dbReference type="EMBL" id="ADLO01000024">
    <property type="protein sequence ID" value="KGF56889.1"/>
    <property type="molecule type" value="Genomic_DNA"/>
</dbReference>
<dbReference type="GO" id="GO:0006355">
    <property type="term" value="P:regulation of DNA-templated transcription"/>
    <property type="evidence" value="ECO:0007669"/>
    <property type="project" value="InterPro"/>
</dbReference>
<evidence type="ECO:0000313" key="4">
    <source>
        <dbReference type="EMBL" id="KGF56889.1"/>
    </source>
</evidence>
<dbReference type="eggNOG" id="COG3829">
    <property type="taxonomic scope" value="Bacteria"/>
</dbReference>
<organism evidence="4 5">
    <name type="scientific">Flavonifractor plautii 1_3_50AFAA</name>
    <dbReference type="NCBI Taxonomy" id="742738"/>
    <lineage>
        <taxon>Bacteria</taxon>
        <taxon>Bacillati</taxon>
        <taxon>Bacillota</taxon>
        <taxon>Clostridia</taxon>
        <taxon>Eubacteriales</taxon>
        <taxon>Oscillospiraceae</taxon>
        <taxon>Flavonifractor</taxon>
    </lineage>
</organism>
<reference evidence="4 5" key="1">
    <citation type="submission" date="2011-08" db="EMBL/GenBank/DDBJ databases">
        <title>The Genome Sequence of Clostridium orbiscindens 1_3_50AFAA.</title>
        <authorList>
            <consortium name="The Broad Institute Genome Sequencing Platform"/>
            <person name="Earl A."/>
            <person name="Ward D."/>
            <person name="Feldgarden M."/>
            <person name="Gevers D."/>
            <person name="Daigneault M."/>
            <person name="Strauss J."/>
            <person name="Allen-Vercoe E."/>
            <person name="Young S.K."/>
            <person name="Zeng Q."/>
            <person name="Gargeya S."/>
            <person name="Fitzgerald M."/>
            <person name="Haas B."/>
            <person name="Abouelleil A."/>
            <person name="Alvarado L."/>
            <person name="Arachchi H.M."/>
            <person name="Berlin A."/>
            <person name="Brown A."/>
            <person name="Chapman S.B."/>
            <person name="Chen Z."/>
            <person name="Dunbar C."/>
            <person name="Freedman E."/>
            <person name="Gearin G."/>
            <person name="Gellesch M."/>
            <person name="Goldberg J."/>
            <person name="Griggs A."/>
            <person name="Gujja S."/>
            <person name="Heiman D."/>
            <person name="Howarth C."/>
            <person name="Larson L."/>
            <person name="Lui A."/>
            <person name="MacDonald P.J.P."/>
            <person name="Montmayeur A."/>
            <person name="Murphy C."/>
            <person name="Neiman D."/>
            <person name="Pearson M."/>
            <person name="Priest M."/>
            <person name="Roberts A."/>
            <person name="Saif S."/>
            <person name="Shea T."/>
            <person name="Shenoy N."/>
            <person name="Sisk P."/>
            <person name="Stolte C."/>
            <person name="Sykes S."/>
            <person name="Wortman J."/>
            <person name="Nusbaum C."/>
            <person name="Birren B."/>
        </authorList>
    </citation>
    <scope>NUCLEOTIDE SEQUENCE [LARGE SCALE GENOMIC DNA]</scope>
    <source>
        <strain evidence="4 5">1_3_50AFAA</strain>
    </source>
</reference>
<evidence type="ECO:0000256" key="2">
    <source>
        <dbReference type="ARBA" id="ARBA00022840"/>
    </source>
</evidence>
<dbReference type="InterPro" id="IPR027417">
    <property type="entry name" value="P-loop_NTPase"/>
</dbReference>
<dbReference type="AlphaFoldDB" id="A0A096DHA2"/>
<dbReference type="Pfam" id="PF00158">
    <property type="entry name" value="Sigma54_activat"/>
    <property type="match status" value="1"/>
</dbReference>
<keyword evidence="5" id="KW-1185">Reference proteome</keyword>
<evidence type="ECO:0000313" key="5">
    <source>
        <dbReference type="Proteomes" id="UP000029585"/>
    </source>
</evidence>
<dbReference type="InterPro" id="IPR002078">
    <property type="entry name" value="Sigma_54_int"/>
</dbReference>
<dbReference type="PANTHER" id="PTHR32071">
    <property type="entry name" value="TRANSCRIPTIONAL REGULATORY PROTEIN"/>
    <property type="match status" value="1"/>
</dbReference>
<proteinExistence type="predicted"/>
<gene>
    <name evidence="4" type="ORF">HMPREF9460_00608</name>
</gene>
<keyword evidence="2" id="KW-0067">ATP-binding</keyword>
<dbReference type="PROSITE" id="PS50045">
    <property type="entry name" value="SIGMA54_INTERACT_4"/>
    <property type="match status" value="1"/>
</dbReference>
<sequence length="241" mass="27002">MSTALQCKLLRVLQEREIMRVGGNRIISVDVRIVAATNEDLERRVEEGSFRRDLYYRLNTLPVLIPPLREREGDLLLLIDHFCRNIGASFTLSPELERLLLAHQWRGNIRELRNVVEYFSYLGHTVVGVEELPPTFHYLPAAAPPAELPALADCPREDSRFVLERLYEADQAGRSLGREAILAAAREAGLPCSQQEVRRILAGLDRAGLVRVSRGRGGTRLTPAGRALCRRQAVEGGAEMV</sequence>
<dbReference type="HOGENOM" id="CLU_000445_17_0_9"/>
<accession>A0A096DHA2</accession>
<name>A0A096DHA2_FLAPL</name>
<dbReference type="Pfam" id="PF25601">
    <property type="entry name" value="AAA_lid_14"/>
    <property type="match status" value="1"/>
</dbReference>
<keyword evidence="1" id="KW-0547">Nucleotide-binding</keyword>
<evidence type="ECO:0000259" key="3">
    <source>
        <dbReference type="PROSITE" id="PS50045"/>
    </source>
</evidence>
<dbReference type="Proteomes" id="UP000029585">
    <property type="component" value="Unassembled WGS sequence"/>
</dbReference>
<evidence type="ECO:0000256" key="1">
    <source>
        <dbReference type="ARBA" id="ARBA00022741"/>
    </source>
</evidence>
<dbReference type="PANTHER" id="PTHR32071:SF57">
    <property type="entry name" value="C4-DICARBOXYLATE TRANSPORT TRANSCRIPTIONAL REGULATORY PROTEIN DCTD"/>
    <property type="match status" value="1"/>
</dbReference>
<dbReference type="Gene3D" id="3.40.50.300">
    <property type="entry name" value="P-loop containing nucleotide triphosphate hydrolases"/>
    <property type="match status" value="1"/>
</dbReference>
<dbReference type="Gene3D" id="1.10.8.60">
    <property type="match status" value="1"/>
</dbReference>
<dbReference type="InterPro" id="IPR058031">
    <property type="entry name" value="AAA_lid_NorR"/>
</dbReference>
<dbReference type="PATRIC" id="fig|742738.3.peg.631"/>
<feature type="domain" description="Sigma-54 factor interaction" evidence="3">
    <location>
        <begin position="1"/>
        <end position="121"/>
    </location>
</feature>
<comment type="caution">
    <text evidence="4">The sequence shown here is derived from an EMBL/GenBank/DDBJ whole genome shotgun (WGS) entry which is preliminary data.</text>
</comment>
<dbReference type="GO" id="GO:0005524">
    <property type="term" value="F:ATP binding"/>
    <property type="evidence" value="ECO:0007669"/>
    <property type="project" value="UniProtKB-KW"/>
</dbReference>
<protein>
    <recommendedName>
        <fullName evidence="3">Sigma-54 factor interaction domain-containing protein</fullName>
    </recommendedName>
</protein>
<dbReference type="SUPFAM" id="SSF52540">
    <property type="entry name" value="P-loop containing nucleoside triphosphate hydrolases"/>
    <property type="match status" value="1"/>
</dbReference>